<dbReference type="GeneID" id="66163691"/>
<evidence type="ECO:0000313" key="7">
    <source>
        <dbReference type="Proteomes" id="UP000825123"/>
    </source>
</evidence>
<dbReference type="NCBIfam" id="NF003143">
    <property type="entry name" value="PRK04059.1"/>
    <property type="match status" value="1"/>
</dbReference>
<dbReference type="InterPro" id="IPR008195">
    <property type="entry name" value="Ribosomal_eL34"/>
</dbReference>
<keyword evidence="7" id="KW-1185">Reference proteome</keyword>
<dbReference type="InterPro" id="IPR018065">
    <property type="entry name" value="Ribosomal_eL34_CS"/>
</dbReference>
<dbReference type="InterPro" id="IPR038562">
    <property type="entry name" value="Ribosomal_eL34_C_sf"/>
</dbReference>
<dbReference type="PROSITE" id="PS01145">
    <property type="entry name" value="RIBOSOMAL_L34E"/>
    <property type="match status" value="1"/>
</dbReference>
<evidence type="ECO:0000256" key="1">
    <source>
        <dbReference type="ARBA" id="ARBA00009875"/>
    </source>
</evidence>
<dbReference type="HAMAP" id="MF_00349">
    <property type="entry name" value="Ribosomal_eL34"/>
    <property type="match status" value="1"/>
</dbReference>
<dbReference type="GO" id="GO:0006412">
    <property type="term" value="P:translation"/>
    <property type="evidence" value="ECO:0007669"/>
    <property type="project" value="UniProtKB-UniRule"/>
</dbReference>
<dbReference type="GO" id="GO:1990904">
    <property type="term" value="C:ribonucleoprotein complex"/>
    <property type="evidence" value="ECO:0007669"/>
    <property type="project" value="UniProtKB-KW"/>
</dbReference>
<dbReference type="Pfam" id="PF01199">
    <property type="entry name" value="Ribosomal_L34e"/>
    <property type="match status" value="1"/>
</dbReference>
<dbReference type="KEGG" id="csty:KN1_19600"/>
<dbReference type="InterPro" id="IPR047868">
    <property type="entry name" value="Ribosomal_L34e_arc-type"/>
</dbReference>
<evidence type="ECO:0000256" key="4">
    <source>
        <dbReference type="ARBA" id="ARBA00035227"/>
    </source>
</evidence>
<dbReference type="AlphaFoldDB" id="A0A8D5ZG48"/>
<gene>
    <name evidence="5" type="primary">rpl34e</name>
    <name evidence="6" type="ORF">KN1_19600</name>
</gene>
<dbReference type="RefSeq" id="WP_221287346.1">
    <property type="nucleotide sequence ID" value="NZ_AP024597.1"/>
</dbReference>
<dbReference type="GO" id="GO:0005840">
    <property type="term" value="C:ribosome"/>
    <property type="evidence" value="ECO:0007669"/>
    <property type="project" value="UniProtKB-KW"/>
</dbReference>
<evidence type="ECO:0000256" key="2">
    <source>
        <dbReference type="ARBA" id="ARBA00022980"/>
    </source>
</evidence>
<keyword evidence="2 5" id="KW-0689">Ribosomal protein</keyword>
<reference evidence="6 7" key="1">
    <citation type="submission" date="2021-04" db="EMBL/GenBank/DDBJ databases">
        <title>Complete genome sequence of Stygiolobus sp. KN-1.</title>
        <authorList>
            <person name="Nakamura K."/>
            <person name="Sakai H."/>
            <person name="Kurosawa N."/>
        </authorList>
    </citation>
    <scope>NUCLEOTIDE SEQUENCE [LARGE SCALE GENOMIC DNA]</scope>
    <source>
        <strain evidence="6 7">KN-1</strain>
    </source>
</reference>
<evidence type="ECO:0000256" key="3">
    <source>
        <dbReference type="ARBA" id="ARBA00023274"/>
    </source>
</evidence>
<dbReference type="Proteomes" id="UP000825123">
    <property type="component" value="Chromosome"/>
</dbReference>
<comment type="similarity">
    <text evidence="1 5">Belongs to the eukaryotic ribosomal protein eL34 family.</text>
</comment>
<organism evidence="6 7">
    <name type="scientific">Stygiolobus caldivivus</name>
    <dbReference type="NCBI Taxonomy" id="2824673"/>
    <lineage>
        <taxon>Archaea</taxon>
        <taxon>Thermoproteota</taxon>
        <taxon>Thermoprotei</taxon>
        <taxon>Sulfolobales</taxon>
        <taxon>Sulfolobaceae</taxon>
        <taxon>Stygiolobus</taxon>
    </lineage>
</organism>
<name>A0A8D5ZG48_9CREN</name>
<keyword evidence="3 5" id="KW-0687">Ribonucleoprotein</keyword>
<dbReference type="EMBL" id="AP024597">
    <property type="protein sequence ID" value="BCU70663.1"/>
    <property type="molecule type" value="Genomic_DNA"/>
</dbReference>
<sequence>MPSPQQRSRSLRRVYIRTPSGKSKIHYEDKKTSEAVCAICKEPLRGVKTDKVYKYSKTEKRPERPFGGYLCHKCLERLIKNTLRGY</sequence>
<dbReference type="Gene3D" id="6.20.340.10">
    <property type="match status" value="1"/>
</dbReference>
<evidence type="ECO:0000256" key="5">
    <source>
        <dbReference type="HAMAP-Rule" id="MF_00349"/>
    </source>
</evidence>
<accession>A0A8D5ZG48</accession>
<evidence type="ECO:0000313" key="6">
    <source>
        <dbReference type="EMBL" id="BCU70663.1"/>
    </source>
</evidence>
<protein>
    <recommendedName>
        <fullName evidence="4 5">Large ribosomal subunit protein eL34</fullName>
    </recommendedName>
</protein>
<proteinExistence type="inferred from homology"/>
<dbReference type="PRINTS" id="PR01250">
    <property type="entry name" value="RIBOSOMALL34"/>
</dbReference>
<dbReference type="GO" id="GO:0003735">
    <property type="term" value="F:structural constituent of ribosome"/>
    <property type="evidence" value="ECO:0007669"/>
    <property type="project" value="InterPro"/>
</dbReference>